<organism evidence="2 3">
    <name type="scientific">Floridaenema evergladense BLCC-F167</name>
    <dbReference type="NCBI Taxonomy" id="3153639"/>
    <lineage>
        <taxon>Bacteria</taxon>
        <taxon>Bacillati</taxon>
        <taxon>Cyanobacteriota</taxon>
        <taxon>Cyanophyceae</taxon>
        <taxon>Oscillatoriophycideae</taxon>
        <taxon>Aerosakkonematales</taxon>
        <taxon>Aerosakkonemataceae</taxon>
        <taxon>Floridanema</taxon>
        <taxon>Floridanema evergladense</taxon>
    </lineage>
</organism>
<dbReference type="Proteomes" id="UP001576780">
    <property type="component" value="Unassembled WGS sequence"/>
</dbReference>
<reference evidence="2 3" key="1">
    <citation type="submission" date="2024-09" db="EMBL/GenBank/DDBJ databases">
        <title>Floridaenema gen nov. (Aerosakkonemataceae, Aerosakkonematales ord. nov., Cyanobacteria) from benthic tropical and subtropical fresh waters, with the description of four new species.</title>
        <authorList>
            <person name="Moretto J.A."/>
            <person name="Berthold D.E."/>
            <person name="Lefler F.W."/>
            <person name="Huang I.-S."/>
            <person name="Laughinghouse H. IV."/>
        </authorList>
    </citation>
    <scope>NUCLEOTIDE SEQUENCE [LARGE SCALE GENOMIC DNA]</scope>
    <source>
        <strain evidence="2 3">BLCC-F167</strain>
    </source>
</reference>
<gene>
    <name evidence="2" type="ORF">ACE1CA_15475</name>
</gene>
<dbReference type="Pfam" id="PF13274">
    <property type="entry name" value="SocA_Panacea"/>
    <property type="match status" value="1"/>
</dbReference>
<dbReference type="RefSeq" id="WP_413278330.1">
    <property type="nucleotide sequence ID" value="NZ_JBHFNT010000128.1"/>
</dbReference>
<sequence length="156" mass="18268">MISENLTKIISLIILHHREVFQESLTPMKLQKLCYYVQGIYLATHDGEALFEEDFEAWTYEPVIRALYDKFKDYGWKSIQEEFEFPELEPEKIEFIKQIVEAYGRYDGAALATMTHREDPWLDARKGLSETEGSNALIPKDSMKNFFERKLAAYVG</sequence>
<evidence type="ECO:0000313" key="2">
    <source>
        <dbReference type="EMBL" id="MFB2835930.1"/>
    </source>
</evidence>
<accession>A0ABV4WLI6</accession>
<proteinExistence type="predicted"/>
<dbReference type="EMBL" id="JBHFNT010000128">
    <property type="protein sequence ID" value="MFB2835930.1"/>
    <property type="molecule type" value="Genomic_DNA"/>
</dbReference>
<feature type="domain" description="Antitoxin SocA-like Panacea" evidence="1">
    <location>
        <begin position="30"/>
        <end position="121"/>
    </location>
</feature>
<evidence type="ECO:0000313" key="3">
    <source>
        <dbReference type="Proteomes" id="UP001576780"/>
    </source>
</evidence>
<dbReference type="InterPro" id="IPR025272">
    <property type="entry name" value="SocA_Panacea"/>
</dbReference>
<comment type="caution">
    <text evidence="2">The sequence shown here is derived from an EMBL/GenBank/DDBJ whole genome shotgun (WGS) entry which is preliminary data.</text>
</comment>
<evidence type="ECO:0000259" key="1">
    <source>
        <dbReference type="Pfam" id="PF13274"/>
    </source>
</evidence>
<keyword evidence="3" id="KW-1185">Reference proteome</keyword>
<protein>
    <submittedName>
        <fullName evidence="2">Panacea domain-containing protein</fullName>
    </submittedName>
</protein>
<name>A0ABV4WLI6_9CYAN</name>